<dbReference type="Proteomes" id="UP001238540">
    <property type="component" value="Unassembled WGS sequence"/>
</dbReference>
<sequence length="57" mass="6214">MLDTRLMTSKAKPGGVATSLPEPIWNGKIQHLNRQASTSLLPVRETLQESPKGQTLS</sequence>
<evidence type="ECO:0000256" key="1">
    <source>
        <dbReference type="SAM" id="MobiDB-lite"/>
    </source>
</evidence>
<evidence type="ECO:0000313" key="3">
    <source>
        <dbReference type="Proteomes" id="UP001238540"/>
    </source>
</evidence>
<evidence type="ECO:0000313" key="2">
    <source>
        <dbReference type="EMBL" id="MDN3612717.1"/>
    </source>
</evidence>
<name>A0ABT8C0X0_9VIBR</name>
<dbReference type="EMBL" id="JAUFQC010000031">
    <property type="protein sequence ID" value="MDN3612717.1"/>
    <property type="molecule type" value="Genomic_DNA"/>
</dbReference>
<proteinExistence type="predicted"/>
<accession>A0ABT8C0X0</accession>
<dbReference type="RefSeq" id="WP_290313465.1">
    <property type="nucleotide sequence ID" value="NZ_JAUFQC010000031.1"/>
</dbReference>
<gene>
    <name evidence="2" type="ORF">QWZ16_24400</name>
</gene>
<protein>
    <submittedName>
        <fullName evidence="2">Uncharacterized protein</fullName>
    </submittedName>
</protein>
<organism evidence="2 3">
    <name type="scientific">Vibrio ostreicida</name>
    <dbReference type="NCBI Taxonomy" id="526588"/>
    <lineage>
        <taxon>Bacteria</taxon>
        <taxon>Pseudomonadati</taxon>
        <taxon>Pseudomonadota</taxon>
        <taxon>Gammaproteobacteria</taxon>
        <taxon>Vibrionales</taxon>
        <taxon>Vibrionaceae</taxon>
        <taxon>Vibrio</taxon>
    </lineage>
</organism>
<feature type="region of interest" description="Disordered" evidence="1">
    <location>
        <begin position="1"/>
        <end position="21"/>
    </location>
</feature>
<comment type="caution">
    <text evidence="2">The sequence shown here is derived from an EMBL/GenBank/DDBJ whole genome shotgun (WGS) entry which is preliminary data.</text>
</comment>
<reference evidence="3" key="1">
    <citation type="journal article" date="2019" name="Int. J. Syst. Evol. Microbiol.">
        <title>The Global Catalogue of Microorganisms (GCM) 10K type strain sequencing project: providing services to taxonomists for standard genome sequencing and annotation.</title>
        <authorList>
            <consortium name="The Broad Institute Genomics Platform"/>
            <consortium name="The Broad Institute Genome Sequencing Center for Infectious Disease"/>
            <person name="Wu L."/>
            <person name="Ma J."/>
        </authorList>
    </citation>
    <scope>NUCLEOTIDE SEQUENCE [LARGE SCALE GENOMIC DNA]</scope>
    <source>
        <strain evidence="3">CECT 7398</strain>
    </source>
</reference>
<keyword evidence="3" id="KW-1185">Reference proteome</keyword>